<accession>A0A8X7RKI3</accession>
<dbReference type="AlphaFoldDB" id="A0A8X7RKI3"/>
<feature type="region of interest" description="Disordered" evidence="1">
    <location>
        <begin position="87"/>
        <end position="114"/>
    </location>
</feature>
<evidence type="ECO:0000256" key="1">
    <source>
        <dbReference type="SAM" id="MobiDB-lite"/>
    </source>
</evidence>
<comment type="caution">
    <text evidence="2">The sequence shown here is derived from an EMBL/GenBank/DDBJ whole genome shotgun (WGS) entry which is preliminary data.</text>
</comment>
<reference evidence="2 3" key="1">
    <citation type="submission" date="2020-02" db="EMBL/GenBank/DDBJ databases">
        <authorList>
            <person name="Ma Q."/>
            <person name="Huang Y."/>
            <person name="Song X."/>
            <person name="Pei D."/>
        </authorList>
    </citation>
    <scope>NUCLEOTIDE SEQUENCE [LARGE SCALE GENOMIC DNA]</scope>
    <source>
        <strain evidence="2">Sxm20200214</strain>
        <tissue evidence="2">Leaf</tissue>
    </source>
</reference>
<dbReference type="OrthoDB" id="10492436at2759"/>
<keyword evidence="3" id="KW-1185">Reference proteome</keyword>
<evidence type="ECO:0000313" key="3">
    <source>
        <dbReference type="Proteomes" id="UP000886595"/>
    </source>
</evidence>
<feature type="compositionally biased region" description="Basic and acidic residues" evidence="1">
    <location>
        <begin position="179"/>
        <end position="188"/>
    </location>
</feature>
<dbReference type="Proteomes" id="UP000886595">
    <property type="component" value="Unassembled WGS sequence"/>
</dbReference>
<proteinExistence type="predicted"/>
<feature type="region of interest" description="Disordered" evidence="1">
    <location>
        <begin position="151"/>
        <end position="188"/>
    </location>
</feature>
<gene>
    <name evidence="2" type="ORF">Bca52824_048079</name>
</gene>
<organism evidence="2 3">
    <name type="scientific">Brassica carinata</name>
    <name type="common">Ethiopian mustard</name>
    <name type="synonym">Abyssinian cabbage</name>
    <dbReference type="NCBI Taxonomy" id="52824"/>
    <lineage>
        <taxon>Eukaryota</taxon>
        <taxon>Viridiplantae</taxon>
        <taxon>Streptophyta</taxon>
        <taxon>Embryophyta</taxon>
        <taxon>Tracheophyta</taxon>
        <taxon>Spermatophyta</taxon>
        <taxon>Magnoliopsida</taxon>
        <taxon>eudicotyledons</taxon>
        <taxon>Gunneridae</taxon>
        <taxon>Pentapetalae</taxon>
        <taxon>rosids</taxon>
        <taxon>malvids</taxon>
        <taxon>Brassicales</taxon>
        <taxon>Brassicaceae</taxon>
        <taxon>Brassiceae</taxon>
        <taxon>Brassica</taxon>
    </lineage>
</organism>
<evidence type="ECO:0000313" key="2">
    <source>
        <dbReference type="EMBL" id="KAG2288475.1"/>
    </source>
</evidence>
<protein>
    <submittedName>
        <fullName evidence="2">Uncharacterized protein</fullName>
    </submittedName>
</protein>
<name>A0A8X7RKI3_BRACI</name>
<dbReference type="EMBL" id="JAAMPC010000010">
    <property type="protein sequence ID" value="KAG2288475.1"/>
    <property type="molecule type" value="Genomic_DNA"/>
</dbReference>
<sequence length="188" mass="20858">MYNKGVPIFWLMALKNNDFTSDKSTVLTKSYHMIDEDDPLLEKAIRFREMGDILAELVVAAGEEVVVKDKGDGKKKNKAKRLSKKMKINEKAGGSLNMSTSSHPSRKICGKASLESTSRKVITTSPTINISNHLRIPPPLTQSIKNREHEHELTSIPPRMPAPANLFFDEGGQSHHAKTKADASSHIK</sequence>